<dbReference type="RefSeq" id="WP_042230240.1">
    <property type="nucleotide sequence ID" value="NZ_CP026520.1"/>
</dbReference>
<dbReference type="OrthoDB" id="9803772at2"/>
<organism evidence="3 4">
    <name type="scientific">Paenibacillus chitinolyticus</name>
    <dbReference type="NCBI Taxonomy" id="79263"/>
    <lineage>
        <taxon>Bacteria</taxon>
        <taxon>Bacillati</taxon>
        <taxon>Bacillota</taxon>
        <taxon>Bacilli</taxon>
        <taxon>Bacillales</taxon>
        <taxon>Paenibacillaceae</taxon>
        <taxon>Paenibacillus</taxon>
    </lineage>
</organism>
<dbReference type="EMBL" id="JAMDMJ010000003">
    <property type="protein sequence ID" value="MCY9594797.1"/>
    <property type="molecule type" value="Genomic_DNA"/>
</dbReference>
<keyword evidence="5" id="KW-1185">Reference proteome</keyword>
<dbReference type="KEGG" id="pchi:PC41400_23690"/>
<sequence>MNILVKPLDNEELKEIWMHAFRKHGLHREAAYYDQCLHENVLGTRVTLLAFVEETLVGCGHLKVESEYAYFRDRRIPEINDLNVFPDYRRSGIGTKLLERFEALASEDFHQIGLGVGLYKDYGAAQRIYCRRGYVPDGNGLMSGNREAAAGEMVRVDDDLLLYLVKDLRLDSFYNLHAGKAEIQPFLNH</sequence>
<dbReference type="Proteomes" id="UP000288943">
    <property type="component" value="Chromosome"/>
</dbReference>
<evidence type="ECO:0000313" key="2">
    <source>
        <dbReference type="EMBL" id="MCY9594797.1"/>
    </source>
</evidence>
<dbReference type="InterPro" id="IPR000182">
    <property type="entry name" value="GNAT_dom"/>
</dbReference>
<evidence type="ECO:0000313" key="4">
    <source>
        <dbReference type="Proteomes" id="UP000288943"/>
    </source>
</evidence>
<evidence type="ECO:0000313" key="3">
    <source>
        <dbReference type="EMBL" id="QAV20515.1"/>
    </source>
</evidence>
<evidence type="ECO:0000313" key="5">
    <source>
        <dbReference type="Proteomes" id="UP001527202"/>
    </source>
</evidence>
<evidence type="ECO:0000259" key="1">
    <source>
        <dbReference type="PROSITE" id="PS51186"/>
    </source>
</evidence>
<protein>
    <submittedName>
        <fullName evidence="2 3">N-acetyltransferase</fullName>
    </submittedName>
</protein>
<dbReference type="CDD" id="cd04301">
    <property type="entry name" value="NAT_SF"/>
    <property type="match status" value="1"/>
</dbReference>
<dbReference type="GeneID" id="95377799"/>
<dbReference type="InterPro" id="IPR016181">
    <property type="entry name" value="Acyl_CoA_acyltransferase"/>
</dbReference>
<feature type="domain" description="N-acetyltransferase" evidence="1">
    <location>
        <begin position="1"/>
        <end position="158"/>
    </location>
</feature>
<dbReference type="Pfam" id="PF00583">
    <property type="entry name" value="Acetyltransf_1"/>
    <property type="match status" value="1"/>
</dbReference>
<dbReference type="Proteomes" id="UP001527202">
    <property type="component" value="Unassembled WGS sequence"/>
</dbReference>
<dbReference type="EMBL" id="CP026520">
    <property type="protein sequence ID" value="QAV20515.1"/>
    <property type="molecule type" value="Genomic_DNA"/>
</dbReference>
<dbReference type="GO" id="GO:0016747">
    <property type="term" value="F:acyltransferase activity, transferring groups other than amino-acyl groups"/>
    <property type="evidence" value="ECO:0007669"/>
    <property type="project" value="InterPro"/>
</dbReference>
<keyword evidence="3" id="KW-0808">Transferase</keyword>
<accession>A0A410X1M7</accession>
<dbReference type="AlphaFoldDB" id="A0A410X1M7"/>
<dbReference type="PROSITE" id="PS51186">
    <property type="entry name" value="GNAT"/>
    <property type="match status" value="1"/>
</dbReference>
<gene>
    <name evidence="2" type="ORF">M5X16_03290</name>
    <name evidence="3" type="ORF">PC41400_23690</name>
</gene>
<dbReference type="Gene3D" id="3.40.630.30">
    <property type="match status" value="1"/>
</dbReference>
<reference evidence="3 4" key="1">
    <citation type="submission" date="2018-01" db="EMBL/GenBank/DDBJ databases">
        <title>The whole genome sequencing and assembly of Paenibacillus chitinolyticus KCCM 41400 strain.</title>
        <authorList>
            <person name="Kim J.-Y."/>
            <person name="Park M.-K."/>
            <person name="Lee Y.-J."/>
            <person name="Yi H."/>
            <person name="Bahn Y.-S."/>
            <person name="Kim J.F."/>
            <person name="Lee D.-W."/>
        </authorList>
    </citation>
    <scope>NUCLEOTIDE SEQUENCE [LARGE SCALE GENOMIC DNA]</scope>
    <source>
        <strain evidence="3 4">KCCM 41400</strain>
    </source>
</reference>
<name>A0A410X1M7_9BACL</name>
<reference evidence="2 5" key="2">
    <citation type="submission" date="2022-05" db="EMBL/GenBank/DDBJ databases">
        <title>Genome Sequencing of Bee-Associated Microbes.</title>
        <authorList>
            <person name="Dunlap C."/>
        </authorList>
    </citation>
    <scope>NUCLEOTIDE SEQUENCE [LARGE SCALE GENOMIC DNA]</scope>
    <source>
        <strain evidence="2 5">NRRL B-23120</strain>
    </source>
</reference>
<dbReference type="SUPFAM" id="SSF55729">
    <property type="entry name" value="Acyl-CoA N-acyltransferases (Nat)"/>
    <property type="match status" value="1"/>
</dbReference>
<proteinExistence type="predicted"/>